<keyword evidence="7" id="KW-0449">Lipoprotein</keyword>
<comment type="caution">
    <text evidence="9">The sequence shown here is derived from an EMBL/GenBank/DDBJ whole genome shotgun (WGS) entry which is preliminary data.</text>
</comment>
<evidence type="ECO:0000256" key="6">
    <source>
        <dbReference type="ARBA" id="ARBA00023136"/>
    </source>
</evidence>
<evidence type="ECO:0000256" key="3">
    <source>
        <dbReference type="ARBA" id="ARBA00022692"/>
    </source>
</evidence>
<keyword evidence="10" id="KW-1185">Reference proteome</keyword>
<evidence type="ECO:0000256" key="2">
    <source>
        <dbReference type="ARBA" id="ARBA00022622"/>
    </source>
</evidence>
<keyword evidence="4" id="KW-0732">Signal</keyword>
<keyword evidence="5 8" id="KW-1133">Transmembrane helix</keyword>
<gene>
    <name evidence="9" type="ORF">GEV33_001549</name>
</gene>
<dbReference type="AlphaFoldDB" id="A0A8J6LJP4"/>
<proteinExistence type="predicted"/>
<keyword evidence="3 8" id="KW-0812">Transmembrane</keyword>
<evidence type="ECO:0000256" key="1">
    <source>
        <dbReference type="ARBA" id="ARBA00004589"/>
    </source>
</evidence>
<dbReference type="GO" id="GO:0098552">
    <property type="term" value="C:side of membrane"/>
    <property type="evidence" value="ECO:0007669"/>
    <property type="project" value="UniProtKB-KW"/>
</dbReference>
<evidence type="ECO:0000256" key="4">
    <source>
        <dbReference type="ARBA" id="ARBA00022729"/>
    </source>
</evidence>
<reference evidence="9" key="1">
    <citation type="journal article" date="2020" name="J Insects Food Feed">
        <title>The yellow mealworm (Tenebrio molitor) genome: a resource for the emerging insects as food and feed industry.</title>
        <authorList>
            <person name="Eriksson T."/>
            <person name="Andere A."/>
            <person name="Kelstrup H."/>
            <person name="Emery V."/>
            <person name="Picard C."/>
        </authorList>
    </citation>
    <scope>NUCLEOTIDE SEQUENCE</scope>
    <source>
        <strain evidence="9">Stoneville</strain>
        <tissue evidence="9">Whole head</tissue>
    </source>
</reference>
<evidence type="ECO:0000313" key="9">
    <source>
        <dbReference type="EMBL" id="KAH0821242.1"/>
    </source>
</evidence>
<evidence type="ECO:0000256" key="5">
    <source>
        <dbReference type="ARBA" id="ARBA00022989"/>
    </source>
</evidence>
<reference evidence="9" key="2">
    <citation type="submission" date="2021-08" db="EMBL/GenBank/DDBJ databases">
        <authorList>
            <person name="Eriksson T."/>
        </authorList>
    </citation>
    <scope>NUCLEOTIDE SEQUENCE</scope>
    <source>
        <strain evidence="9">Stoneville</strain>
        <tissue evidence="9">Whole head</tissue>
    </source>
</reference>
<protein>
    <submittedName>
        <fullName evidence="9">Uncharacterized protein</fullName>
    </submittedName>
</protein>
<dbReference type="PANTHER" id="PTHR33562">
    <property type="entry name" value="ATILLA, ISOFORM B-RELATED-RELATED"/>
    <property type="match status" value="1"/>
</dbReference>
<comment type="subcellular location">
    <subcellularLocation>
        <location evidence="1">Membrane</location>
        <topology evidence="1">Lipid-anchor</topology>
        <topology evidence="1">GPI-anchor</topology>
    </subcellularLocation>
</comment>
<keyword evidence="2" id="KW-0325">Glycoprotein</keyword>
<organism evidence="9 10">
    <name type="scientific">Tenebrio molitor</name>
    <name type="common">Yellow mealworm beetle</name>
    <dbReference type="NCBI Taxonomy" id="7067"/>
    <lineage>
        <taxon>Eukaryota</taxon>
        <taxon>Metazoa</taxon>
        <taxon>Ecdysozoa</taxon>
        <taxon>Arthropoda</taxon>
        <taxon>Hexapoda</taxon>
        <taxon>Insecta</taxon>
        <taxon>Pterygota</taxon>
        <taxon>Neoptera</taxon>
        <taxon>Endopterygota</taxon>
        <taxon>Coleoptera</taxon>
        <taxon>Polyphaga</taxon>
        <taxon>Cucujiformia</taxon>
        <taxon>Tenebrionidae</taxon>
        <taxon>Tenebrio</taxon>
    </lineage>
</organism>
<dbReference type="EMBL" id="JABDTM020008795">
    <property type="protein sequence ID" value="KAH0821242.1"/>
    <property type="molecule type" value="Genomic_DNA"/>
</dbReference>
<evidence type="ECO:0000313" key="10">
    <source>
        <dbReference type="Proteomes" id="UP000719412"/>
    </source>
</evidence>
<dbReference type="InterPro" id="IPR050975">
    <property type="entry name" value="Sleep_regulator"/>
</dbReference>
<keyword evidence="2" id="KW-0336">GPI-anchor</keyword>
<name>A0A8J6LJP4_TENMO</name>
<keyword evidence="6 8" id="KW-0472">Membrane</keyword>
<feature type="transmembrane region" description="Helical" evidence="8">
    <location>
        <begin position="249"/>
        <end position="269"/>
    </location>
</feature>
<accession>A0A8J6LJP4</accession>
<evidence type="ECO:0000256" key="8">
    <source>
        <dbReference type="SAM" id="Phobius"/>
    </source>
</evidence>
<dbReference type="Proteomes" id="UP000719412">
    <property type="component" value="Unassembled WGS sequence"/>
</dbReference>
<sequence length="271" mass="28845">MRCAERKQRASLCDRVAQDCRAVSGLRCYNCDPTDVGSCIDPEKNNIKLTTCEGLSSAKGIRRLIPQPKININDDSVVYECISLYFTADENSVYGSGMYRGCSVRSSTSQSTCDSLTQDSSRLGDGATGSVSDCQACTEDACNKGGTSAASSLTVAVVAVDLTVDNRGLRALALSAPTINIEEIDKDYSCITMYFESNEEPDKSGIYRGCVVRQKNETITTCDHIKTQETAGTTKTCSSCTTDKCNTGGAASLIVSTAALIVGVAVCVLRF</sequence>
<evidence type="ECO:0000256" key="7">
    <source>
        <dbReference type="ARBA" id="ARBA00023288"/>
    </source>
</evidence>